<keyword evidence="3" id="KW-0134">Cell wall</keyword>
<proteinExistence type="predicted"/>
<comment type="subcellular location">
    <subcellularLocation>
        <location evidence="1">Secreted</location>
        <location evidence="1">Cell wall</location>
    </subcellularLocation>
    <subcellularLocation>
        <location evidence="2">Secreted</location>
        <location evidence="2">Extracellular space</location>
        <location evidence="2">Apoplast</location>
    </subcellularLocation>
</comment>
<dbReference type="SMART" id="SM01045">
    <property type="entry name" value="BURP"/>
    <property type="match status" value="1"/>
</dbReference>
<keyword evidence="4" id="KW-0052">Apoplast</keyword>
<feature type="compositionally biased region" description="Polar residues" evidence="7">
    <location>
        <begin position="510"/>
        <end position="523"/>
    </location>
</feature>
<evidence type="ECO:0000259" key="9">
    <source>
        <dbReference type="PROSITE" id="PS51277"/>
    </source>
</evidence>
<dbReference type="GO" id="GO:0048046">
    <property type="term" value="C:apoplast"/>
    <property type="evidence" value="ECO:0007669"/>
    <property type="project" value="UniProtKB-SubCell"/>
</dbReference>
<feature type="chain" id="PRO_5043909019" evidence="8">
    <location>
        <begin position="26"/>
        <end position="612"/>
    </location>
</feature>
<evidence type="ECO:0000256" key="7">
    <source>
        <dbReference type="SAM" id="MobiDB-lite"/>
    </source>
</evidence>
<dbReference type="InterPro" id="IPR051897">
    <property type="entry name" value="PG-associated_BURP"/>
</dbReference>
<dbReference type="PANTHER" id="PTHR31458">
    <property type="entry name" value="POLYGALACTURONASE 1 BETA-LIKE PROTEIN 2"/>
    <property type="match status" value="1"/>
</dbReference>
<protein>
    <submittedName>
        <fullName evidence="10">OLC1v1007976C2</fullName>
    </submittedName>
</protein>
<dbReference type="AlphaFoldDB" id="A0AAV1DNQ9"/>
<dbReference type="PROSITE" id="PS51277">
    <property type="entry name" value="BURP"/>
    <property type="match status" value="1"/>
</dbReference>
<keyword evidence="5 8" id="KW-0732">Signal</keyword>
<evidence type="ECO:0000313" key="11">
    <source>
        <dbReference type="Proteomes" id="UP001161247"/>
    </source>
</evidence>
<feature type="domain" description="BURP" evidence="9">
    <location>
        <begin position="128"/>
        <end position="350"/>
    </location>
</feature>
<evidence type="ECO:0000256" key="2">
    <source>
        <dbReference type="ARBA" id="ARBA00004271"/>
    </source>
</evidence>
<dbReference type="PANTHER" id="PTHR31458:SF16">
    <property type="entry name" value="BURP DOMAIN-CONTAINING PROTEIN"/>
    <property type="match status" value="1"/>
</dbReference>
<feature type="signal peptide" evidence="8">
    <location>
        <begin position="1"/>
        <end position="25"/>
    </location>
</feature>
<dbReference type="Proteomes" id="UP001161247">
    <property type="component" value="Chromosome 6"/>
</dbReference>
<gene>
    <name evidence="10" type="ORF">OLC1_LOCUS16490</name>
</gene>
<evidence type="ECO:0000256" key="4">
    <source>
        <dbReference type="ARBA" id="ARBA00022523"/>
    </source>
</evidence>
<dbReference type="InterPro" id="IPR004873">
    <property type="entry name" value="BURP_dom"/>
</dbReference>
<sequence length="612" mass="65809">MSSSTLSIFLLFLLNVFSKMDMAFSATISSSAVASSQLDFWYENVVNPMPATIASKLSPLSSQDSVFDSLFASSTSNEAFCSEANLACTPLPKSTIGKLKALLNGYLLVKSIHSYVHDHYSSSLDPNFFFTISSVLQKGKRIRLPNFKDETLPPRSFLPFHISSKISTNSSADLQKIFPSLYSSQPTKEFIEKITSHCSSASLRGEMNKCSNSLEDMLRFSKKALGATKLLALTTKSVKGSGKVLEIRNIELFPAEKMVSCHEIFFPFAAYFCHSLSSSETRLYAVDFIDPSTKAPVNKILAVCHMDTSQMQADHEALKHLKLTPGQGEKPVTIGGNPTLSNVAIDVAKKTTIDDAENLVSSTVPVAKSRLQVVPDGEASLSLDVDATALVAVAEPQLQDVAAGEESSNPTPSTIVVIDASDDTLPRLQEKDAAVSVVPLNQPSDDHRSMDVAAATESSPCLQNIDGSLQQLNSTEAVTANKKFVAQHTFSSQIDIPSSSDFAAAVDSPLVSNDTINNGGKNSSSERRESPVETLWPLAVQRNPTPSTQPSPKAQAVQCNVVGAVEKQQSSNLIDTARNGSASSPERSRRSVSPAAEEIPQKLIVTTDIDIP</sequence>
<feature type="region of interest" description="Disordered" evidence="7">
    <location>
        <begin position="568"/>
        <end position="612"/>
    </location>
</feature>
<keyword evidence="3" id="KW-0964">Secreted</keyword>
<feature type="compositionally biased region" description="Low complexity" evidence="7">
    <location>
        <begin position="581"/>
        <end position="598"/>
    </location>
</feature>
<evidence type="ECO:0000256" key="8">
    <source>
        <dbReference type="SAM" id="SignalP"/>
    </source>
</evidence>
<evidence type="ECO:0000313" key="10">
    <source>
        <dbReference type="EMBL" id="CAI9108393.1"/>
    </source>
</evidence>
<feature type="compositionally biased region" description="Polar residues" evidence="7">
    <location>
        <begin position="568"/>
        <end position="580"/>
    </location>
</feature>
<dbReference type="Pfam" id="PF03181">
    <property type="entry name" value="BURP"/>
    <property type="match status" value="1"/>
</dbReference>
<evidence type="ECO:0000256" key="3">
    <source>
        <dbReference type="ARBA" id="ARBA00022512"/>
    </source>
</evidence>
<accession>A0AAV1DNQ9</accession>
<keyword evidence="6" id="KW-0325">Glycoprotein</keyword>
<keyword evidence="11" id="KW-1185">Reference proteome</keyword>
<organism evidence="10 11">
    <name type="scientific">Oldenlandia corymbosa var. corymbosa</name>
    <dbReference type="NCBI Taxonomy" id="529605"/>
    <lineage>
        <taxon>Eukaryota</taxon>
        <taxon>Viridiplantae</taxon>
        <taxon>Streptophyta</taxon>
        <taxon>Embryophyta</taxon>
        <taxon>Tracheophyta</taxon>
        <taxon>Spermatophyta</taxon>
        <taxon>Magnoliopsida</taxon>
        <taxon>eudicotyledons</taxon>
        <taxon>Gunneridae</taxon>
        <taxon>Pentapetalae</taxon>
        <taxon>asterids</taxon>
        <taxon>lamiids</taxon>
        <taxon>Gentianales</taxon>
        <taxon>Rubiaceae</taxon>
        <taxon>Rubioideae</taxon>
        <taxon>Spermacoceae</taxon>
        <taxon>Hedyotis-Oldenlandia complex</taxon>
        <taxon>Oldenlandia</taxon>
    </lineage>
</organism>
<feature type="region of interest" description="Disordered" evidence="7">
    <location>
        <begin position="510"/>
        <end position="532"/>
    </location>
</feature>
<name>A0AAV1DNQ9_OLDCO</name>
<reference evidence="10" key="1">
    <citation type="submission" date="2023-03" db="EMBL/GenBank/DDBJ databases">
        <authorList>
            <person name="Julca I."/>
        </authorList>
    </citation>
    <scope>NUCLEOTIDE SEQUENCE</scope>
</reference>
<evidence type="ECO:0000256" key="5">
    <source>
        <dbReference type="ARBA" id="ARBA00022729"/>
    </source>
</evidence>
<evidence type="ECO:0000256" key="1">
    <source>
        <dbReference type="ARBA" id="ARBA00004191"/>
    </source>
</evidence>
<evidence type="ECO:0000256" key="6">
    <source>
        <dbReference type="ARBA" id="ARBA00023180"/>
    </source>
</evidence>
<dbReference type="EMBL" id="OX459123">
    <property type="protein sequence ID" value="CAI9108393.1"/>
    <property type="molecule type" value="Genomic_DNA"/>
</dbReference>